<sequence>MLIKNSKNKNKISFTLLRIVWKLFEIDKKTRNYGTDEPLFEAEIHMIKSIKENEGIHVTGLADLLEVTKGAVSQIVMRLEKKGMVVKDKDDSNQSKLVLKLTPKGETAYVNHEKLHQEFDDLIREILKEASPEHIAFLTDFLDLLDNRIDDYEKGKSE</sequence>
<gene>
    <name evidence="5" type="ORF">DDZ44_06480</name>
</gene>
<dbReference type="STRING" id="378794.GCA_001570625_02268"/>
<evidence type="ECO:0000256" key="1">
    <source>
        <dbReference type="ARBA" id="ARBA00023015"/>
    </source>
</evidence>
<dbReference type="Pfam" id="PF01047">
    <property type="entry name" value="MarR"/>
    <property type="match status" value="1"/>
</dbReference>
<name>A0A354YW15_9FIRM</name>
<accession>A0A354YW15</accession>
<dbReference type="InterPro" id="IPR052067">
    <property type="entry name" value="Metal_resp_HTH_trans_reg"/>
</dbReference>
<dbReference type="PROSITE" id="PS50995">
    <property type="entry name" value="HTH_MARR_2"/>
    <property type="match status" value="1"/>
</dbReference>
<dbReference type="GO" id="GO:0003677">
    <property type="term" value="F:DNA binding"/>
    <property type="evidence" value="ECO:0007669"/>
    <property type="project" value="UniProtKB-KW"/>
</dbReference>
<evidence type="ECO:0000313" key="5">
    <source>
        <dbReference type="EMBL" id="HBK53563.1"/>
    </source>
</evidence>
<dbReference type="InterPro" id="IPR000835">
    <property type="entry name" value="HTH_MarR-typ"/>
</dbReference>
<dbReference type="PANTHER" id="PTHR35790:SF4">
    <property type="entry name" value="HTH-TYPE TRANSCRIPTIONAL REGULATOR PCHR"/>
    <property type="match status" value="1"/>
</dbReference>
<evidence type="ECO:0000256" key="3">
    <source>
        <dbReference type="ARBA" id="ARBA00023163"/>
    </source>
</evidence>
<dbReference type="GO" id="GO:0003700">
    <property type="term" value="F:DNA-binding transcription factor activity"/>
    <property type="evidence" value="ECO:0007669"/>
    <property type="project" value="InterPro"/>
</dbReference>
<keyword evidence="2" id="KW-0238">DNA-binding</keyword>
<evidence type="ECO:0000256" key="2">
    <source>
        <dbReference type="ARBA" id="ARBA00023125"/>
    </source>
</evidence>
<dbReference type="EMBL" id="DNZF01000143">
    <property type="protein sequence ID" value="HBK53563.1"/>
    <property type="molecule type" value="Genomic_DNA"/>
</dbReference>
<feature type="domain" description="HTH marR-type" evidence="4">
    <location>
        <begin position="9"/>
        <end position="147"/>
    </location>
</feature>
<dbReference type="Gene3D" id="1.10.10.10">
    <property type="entry name" value="Winged helix-like DNA-binding domain superfamily/Winged helix DNA-binding domain"/>
    <property type="match status" value="1"/>
</dbReference>
<reference evidence="5 6" key="1">
    <citation type="journal article" date="2018" name="Nat. Biotechnol.">
        <title>A standardized bacterial taxonomy based on genome phylogeny substantially revises the tree of life.</title>
        <authorList>
            <person name="Parks D.H."/>
            <person name="Chuvochina M."/>
            <person name="Waite D.W."/>
            <person name="Rinke C."/>
            <person name="Skarshewski A."/>
            <person name="Chaumeil P.A."/>
            <person name="Hugenholtz P."/>
        </authorList>
    </citation>
    <scope>NUCLEOTIDE SEQUENCE [LARGE SCALE GENOMIC DNA]</scope>
    <source>
        <strain evidence="5">UBA10948</strain>
    </source>
</reference>
<comment type="caution">
    <text evidence="5">The sequence shown here is derived from an EMBL/GenBank/DDBJ whole genome shotgun (WGS) entry which is preliminary data.</text>
</comment>
<dbReference type="InterPro" id="IPR036390">
    <property type="entry name" value="WH_DNA-bd_sf"/>
</dbReference>
<dbReference type="InterPro" id="IPR036388">
    <property type="entry name" value="WH-like_DNA-bd_sf"/>
</dbReference>
<keyword evidence="3" id="KW-0804">Transcription</keyword>
<evidence type="ECO:0000313" key="6">
    <source>
        <dbReference type="Proteomes" id="UP000263273"/>
    </source>
</evidence>
<dbReference type="SUPFAM" id="SSF46785">
    <property type="entry name" value="Winged helix' DNA-binding domain"/>
    <property type="match status" value="1"/>
</dbReference>
<dbReference type="AlphaFoldDB" id="A0A354YW15"/>
<proteinExistence type="predicted"/>
<dbReference type="RefSeq" id="WP_276662925.1">
    <property type="nucleotide sequence ID" value="NZ_DCDX01000166.1"/>
</dbReference>
<keyword evidence="1" id="KW-0805">Transcription regulation</keyword>
<protein>
    <submittedName>
        <fullName evidence="5">Transcriptional regulator</fullName>
    </submittedName>
</protein>
<evidence type="ECO:0000259" key="4">
    <source>
        <dbReference type="PROSITE" id="PS50995"/>
    </source>
</evidence>
<organism evidence="5 6">
    <name type="scientific">Syntrophomonas wolfei</name>
    <dbReference type="NCBI Taxonomy" id="863"/>
    <lineage>
        <taxon>Bacteria</taxon>
        <taxon>Bacillati</taxon>
        <taxon>Bacillota</taxon>
        <taxon>Clostridia</taxon>
        <taxon>Eubacteriales</taxon>
        <taxon>Syntrophomonadaceae</taxon>
        <taxon>Syntrophomonas</taxon>
    </lineage>
</organism>
<dbReference type="PANTHER" id="PTHR35790">
    <property type="entry name" value="HTH-TYPE TRANSCRIPTIONAL REGULATOR PCHR"/>
    <property type="match status" value="1"/>
</dbReference>
<dbReference type="Proteomes" id="UP000263273">
    <property type="component" value="Unassembled WGS sequence"/>
</dbReference>
<dbReference type="SMART" id="SM00347">
    <property type="entry name" value="HTH_MARR"/>
    <property type="match status" value="1"/>
</dbReference>